<keyword evidence="17" id="KW-1185">Reference proteome</keyword>
<feature type="domain" description="RWD" evidence="14">
    <location>
        <begin position="9"/>
        <end position="159"/>
    </location>
</feature>
<evidence type="ECO:0000259" key="15">
    <source>
        <dbReference type="PROSITE" id="PS51873"/>
    </source>
</evidence>
<feature type="region of interest" description="Disordered" evidence="12">
    <location>
        <begin position="51"/>
        <end position="76"/>
    </location>
</feature>
<evidence type="ECO:0000256" key="5">
    <source>
        <dbReference type="ARBA" id="ARBA00022723"/>
    </source>
</evidence>
<dbReference type="CDD" id="cd20354">
    <property type="entry name" value="Rcat_RBR_RNF14"/>
    <property type="match status" value="1"/>
</dbReference>
<feature type="domain" description="RING-type" evidence="13">
    <location>
        <begin position="200"/>
        <end position="234"/>
    </location>
</feature>
<feature type="region of interest" description="Disordered" evidence="12">
    <location>
        <begin position="591"/>
        <end position="694"/>
    </location>
</feature>
<feature type="compositionally biased region" description="Low complexity" evidence="12">
    <location>
        <begin position="599"/>
        <end position="617"/>
    </location>
</feature>
<dbReference type="InterPro" id="IPR001841">
    <property type="entry name" value="Znf_RING"/>
</dbReference>
<comment type="similarity">
    <text evidence="10">Belongs to the RBR family. RNF14 subfamily.</text>
</comment>
<proteinExistence type="inferred from homology"/>
<dbReference type="InterPro" id="IPR044066">
    <property type="entry name" value="TRIAD_supradom"/>
</dbReference>
<evidence type="ECO:0000256" key="9">
    <source>
        <dbReference type="ARBA" id="ARBA00022833"/>
    </source>
</evidence>
<dbReference type="SUPFAM" id="SSF57850">
    <property type="entry name" value="RING/U-box"/>
    <property type="match status" value="2"/>
</dbReference>
<feature type="region of interest" description="Disordered" evidence="12">
    <location>
        <begin position="510"/>
        <end position="534"/>
    </location>
</feature>
<keyword evidence="6" id="KW-0677">Repeat</keyword>
<dbReference type="InterPro" id="IPR013083">
    <property type="entry name" value="Znf_RING/FYVE/PHD"/>
</dbReference>
<dbReference type="InterPro" id="IPR016135">
    <property type="entry name" value="UBQ-conjugating_enzyme/RWD"/>
</dbReference>
<evidence type="ECO:0000313" key="16">
    <source>
        <dbReference type="EMBL" id="KAK7539964.1"/>
    </source>
</evidence>
<dbReference type="InterPro" id="IPR006575">
    <property type="entry name" value="RWD_dom"/>
</dbReference>
<evidence type="ECO:0000256" key="2">
    <source>
        <dbReference type="ARBA" id="ARBA00004906"/>
    </source>
</evidence>
<sequence length="741" mass="81911">MADQNEREEELSSITAIFPELAINPDDPFAASIDLPVAPLSPLAIAFPALDGTPPQNLPTPPTSDNEGATDKNGLPGRTAAREVHRLSYLPPLRLQIALPEGYPAEKPPHFTIEATANWVPEHVLRQLVDQGEALWEEYGRGQVVFAYIDFLQQAAEKSFGLVDDSAKDVLEMPAALEIELLDFDMQAKRRRFEQETFDCGVCLEPKKGSACYRLRRCGHVFCVGCLRDFYNNCIAEGDVASVRCIDPGCGKDGDAAARKKDRTLNPSELLQIPIEKSVVQRYAELKRKKKIESDKDTIYCPRSWCQGFARSSKHPKITDLTQVPDSDSESDGEDNARNKDEQSVKERASRLTVCEKCEYAFCRVCLAGWHGEYVRCYPRNAKELSEEEQASYNWLRQHTSPCPTCQSPCQKTHGCNHMVCFQCRTHFCYLCSHWLEPENPYQHFNTEGAPCYMRLWELEEGDEGPEANPDGRGVFAGGVRGWEADVLVAADEDAARELQAEEDALVADGRHPLPANHPPHAQRNPHPPAPAPLPELQLVIGLDALRLAEEQQRELPRGPPRAGPPILPFANPIPNFNPIPVMPHINHANLPPDHHLPARGAPAAAAAAAAGANQVRQRNRHQNRNPNQQHFGNGNQNGARRRQQNQNQQNQQNQQNRNGAPHRRAAEGGRGHAGGGVDDGGAHDVGQGRGVAGERGVGVGVAQGHGLQRFLRMVVADEEDGWDSDELEGEEGAWVIPVRE</sequence>
<dbReference type="PROSITE" id="PS50089">
    <property type="entry name" value="ZF_RING_2"/>
    <property type="match status" value="1"/>
</dbReference>
<comment type="catalytic activity">
    <reaction evidence="1">
        <text>[E2 ubiquitin-conjugating enzyme]-S-ubiquitinyl-L-cysteine + [acceptor protein]-L-lysine = [E2 ubiquitin-conjugating enzyme]-L-cysteine + [acceptor protein]-N(6)-ubiquitinyl-L-lysine.</text>
        <dbReference type="EC" id="2.3.2.31"/>
    </reaction>
</comment>
<dbReference type="InterPro" id="IPR017907">
    <property type="entry name" value="Znf_RING_CS"/>
</dbReference>
<dbReference type="Gene3D" id="1.20.120.1750">
    <property type="match status" value="1"/>
</dbReference>
<dbReference type="SMART" id="SM00647">
    <property type="entry name" value="IBR"/>
    <property type="match status" value="2"/>
</dbReference>
<dbReference type="Pfam" id="PF01485">
    <property type="entry name" value="IBR"/>
    <property type="match status" value="1"/>
</dbReference>
<evidence type="ECO:0000256" key="7">
    <source>
        <dbReference type="ARBA" id="ARBA00022771"/>
    </source>
</evidence>
<dbReference type="PROSITE" id="PS00518">
    <property type="entry name" value="ZF_RING_1"/>
    <property type="match status" value="1"/>
</dbReference>
<evidence type="ECO:0000256" key="10">
    <source>
        <dbReference type="ARBA" id="ARBA00044508"/>
    </source>
</evidence>
<dbReference type="Gene3D" id="3.30.40.10">
    <property type="entry name" value="Zinc/RING finger domain, C3HC4 (zinc finger)"/>
    <property type="match status" value="1"/>
</dbReference>
<dbReference type="Gene3D" id="3.10.110.10">
    <property type="entry name" value="Ubiquitin Conjugating Enzyme"/>
    <property type="match status" value="1"/>
</dbReference>
<keyword evidence="8" id="KW-0833">Ubl conjugation pathway</keyword>
<dbReference type="InterPro" id="IPR047548">
    <property type="entry name" value="Rcat_RBR_RNF14"/>
</dbReference>
<dbReference type="CDD" id="cd23820">
    <property type="entry name" value="RWD_RNF14"/>
    <property type="match status" value="1"/>
</dbReference>
<evidence type="ECO:0000256" key="12">
    <source>
        <dbReference type="SAM" id="MobiDB-lite"/>
    </source>
</evidence>
<evidence type="ECO:0000259" key="14">
    <source>
        <dbReference type="PROSITE" id="PS50908"/>
    </source>
</evidence>
<dbReference type="InterPro" id="IPR031127">
    <property type="entry name" value="E3_UB_ligase_RBR"/>
</dbReference>
<feature type="domain" description="RING-type" evidence="15">
    <location>
        <begin position="196"/>
        <end position="456"/>
    </location>
</feature>
<keyword evidence="9" id="KW-0862">Zinc</keyword>
<reference evidence="16 17" key="1">
    <citation type="submission" date="2024-04" db="EMBL/GenBank/DDBJ databases">
        <title>Phyllosticta paracitricarpa is synonymous to the EU quarantine fungus P. citricarpa based on phylogenomic analyses.</title>
        <authorList>
            <consortium name="Lawrence Berkeley National Laboratory"/>
            <person name="Van ingen-buijs V.A."/>
            <person name="Van westerhoven A.C."/>
            <person name="Haridas S."/>
            <person name="Skiadas P."/>
            <person name="Martin F."/>
            <person name="Groenewald J.Z."/>
            <person name="Crous P.W."/>
            <person name="Seidl M.F."/>
        </authorList>
    </citation>
    <scope>NUCLEOTIDE SEQUENCE [LARGE SCALE GENOMIC DNA]</scope>
    <source>
        <strain evidence="16 17">CPC 17464</strain>
    </source>
</reference>
<gene>
    <name evidence="16" type="ORF">J3D65DRAFT_620365</name>
</gene>
<feature type="compositionally biased region" description="Basic and acidic residues" evidence="12">
    <location>
        <begin position="335"/>
        <end position="344"/>
    </location>
</feature>
<dbReference type="PROSITE" id="PS50908">
    <property type="entry name" value="RWD"/>
    <property type="match status" value="1"/>
</dbReference>
<dbReference type="SMART" id="SM00591">
    <property type="entry name" value="RWD"/>
    <property type="match status" value="1"/>
</dbReference>
<dbReference type="EC" id="2.3.2.31" evidence="3"/>
<dbReference type="Pfam" id="PF05773">
    <property type="entry name" value="RWD"/>
    <property type="match status" value="1"/>
</dbReference>
<comment type="caution">
    <text evidence="16">The sequence shown here is derived from an EMBL/GenBank/DDBJ whole genome shotgun (WGS) entry which is preliminary data.</text>
</comment>
<dbReference type="GeneID" id="92032769"/>
<accession>A0ABR1LXP9</accession>
<dbReference type="InterPro" id="IPR002867">
    <property type="entry name" value="IBR_dom"/>
</dbReference>
<protein>
    <recommendedName>
        <fullName evidence="3">RBR-type E3 ubiquitin transferase</fullName>
        <ecNumber evidence="3">2.3.2.31</ecNumber>
    </recommendedName>
</protein>
<evidence type="ECO:0000256" key="4">
    <source>
        <dbReference type="ARBA" id="ARBA00022679"/>
    </source>
</evidence>
<evidence type="ECO:0000256" key="1">
    <source>
        <dbReference type="ARBA" id="ARBA00001798"/>
    </source>
</evidence>
<comment type="pathway">
    <text evidence="2">Protein modification; protein ubiquitination.</text>
</comment>
<dbReference type="Pfam" id="PF22191">
    <property type="entry name" value="IBR_1"/>
    <property type="match status" value="1"/>
</dbReference>
<dbReference type="EMBL" id="JBBPEH010000004">
    <property type="protein sequence ID" value="KAK7539964.1"/>
    <property type="molecule type" value="Genomic_DNA"/>
</dbReference>
<evidence type="ECO:0000259" key="13">
    <source>
        <dbReference type="PROSITE" id="PS50089"/>
    </source>
</evidence>
<evidence type="ECO:0000256" key="6">
    <source>
        <dbReference type="ARBA" id="ARBA00022737"/>
    </source>
</evidence>
<evidence type="ECO:0000256" key="11">
    <source>
        <dbReference type="PROSITE-ProRule" id="PRU00175"/>
    </source>
</evidence>
<evidence type="ECO:0000313" key="17">
    <source>
        <dbReference type="Proteomes" id="UP001360953"/>
    </source>
</evidence>
<evidence type="ECO:0000256" key="8">
    <source>
        <dbReference type="ARBA" id="ARBA00022786"/>
    </source>
</evidence>
<dbReference type="RefSeq" id="XP_066657235.1">
    <property type="nucleotide sequence ID" value="XM_066799863.1"/>
</dbReference>
<feature type="region of interest" description="Disordered" evidence="12">
    <location>
        <begin position="317"/>
        <end position="344"/>
    </location>
</feature>
<keyword evidence="5" id="KW-0479">Metal-binding</keyword>
<evidence type="ECO:0000256" key="3">
    <source>
        <dbReference type="ARBA" id="ARBA00012251"/>
    </source>
</evidence>
<name>A0ABR1LXP9_9PEZI</name>
<dbReference type="SUPFAM" id="SSF54495">
    <property type="entry name" value="UBC-like"/>
    <property type="match status" value="1"/>
</dbReference>
<keyword evidence="7 11" id="KW-0863">Zinc-finger</keyword>
<dbReference type="PANTHER" id="PTHR11685">
    <property type="entry name" value="RBR FAMILY RING FINGER AND IBR DOMAIN-CONTAINING"/>
    <property type="match status" value="1"/>
</dbReference>
<organism evidence="16 17">
    <name type="scientific">Phyllosticta citribraziliensis</name>
    <dbReference type="NCBI Taxonomy" id="989973"/>
    <lineage>
        <taxon>Eukaryota</taxon>
        <taxon>Fungi</taxon>
        <taxon>Dikarya</taxon>
        <taxon>Ascomycota</taxon>
        <taxon>Pezizomycotina</taxon>
        <taxon>Dothideomycetes</taxon>
        <taxon>Dothideomycetes incertae sedis</taxon>
        <taxon>Botryosphaeriales</taxon>
        <taxon>Phyllostictaceae</taxon>
        <taxon>Phyllosticta</taxon>
    </lineage>
</organism>
<keyword evidence="4" id="KW-0808">Transferase</keyword>
<feature type="compositionally biased region" description="Low complexity" evidence="12">
    <location>
        <begin position="625"/>
        <end position="660"/>
    </location>
</feature>
<dbReference type="PROSITE" id="PS51873">
    <property type="entry name" value="TRIAD"/>
    <property type="match status" value="1"/>
</dbReference>
<dbReference type="Proteomes" id="UP001360953">
    <property type="component" value="Unassembled WGS sequence"/>
</dbReference>
<dbReference type="CDD" id="cd23134">
    <property type="entry name" value="RING-HC_ITT1-like"/>
    <property type="match status" value="1"/>
</dbReference>